<feature type="region of interest" description="Disordered" evidence="1">
    <location>
        <begin position="1"/>
        <end position="21"/>
    </location>
</feature>
<dbReference type="EMBL" id="MT144087">
    <property type="protein sequence ID" value="QJA48493.1"/>
    <property type="molecule type" value="Genomic_DNA"/>
</dbReference>
<gene>
    <name evidence="2" type="ORF">TM448A00968_0005</name>
</gene>
<proteinExistence type="predicted"/>
<evidence type="ECO:0000313" key="2">
    <source>
        <dbReference type="EMBL" id="QJA48493.1"/>
    </source>
</evidence>
<evidence type="ECO:0008006" key="3">
    <source>
        <dbReference type="Google" id="ProtNLM"/>
    </source>
</evidence>
<evidence type="ECO:0000256" key="1">
    <source>
        <dbReference type="SAM" id="MobiDB-lite"/>
    </source>
</evidence>
<name>A0A6H1ZKP0_9ZZZZ</name>
<reference evidence="2" key="1">
    <citation type="submission" date="2020-03" db="EMBL/GenBank/DDBJ databases">
        <title>The deep terrestrial virosphere.</title>
        <authorList>
            <person name="Holmfeldt K."/>
            <person name="Nilsson E."/>
            <person name="Simone D."/>
            <person name="Lopez-Fernandez M."/>
            <person name="Wu X."/>
            <person name="de Brujin I."/>
            <person name="Lundin D."/>
            <person name="Andersson A."/>
            <person name="Bertilsson S."/>
            <person name="Dopson M."/>
        </authorList>
    </citation>
    <scope>NUCLEOTIDE SEQUENCE</scope>
    <source>
        <strain evidence="2">TM448A00968</strain>
    </source>
</reference>
<feature type="region of interest" description="Disordered" evidence="1">
    <location>
        <begin position="647"/>
        <end position="675"/>
    </location>
</feature>
<accession>A0A6H1ZKP0</accession>
<dbReference type="AlphaFoldDB" id="A0A6H1ZKP0"/>
<feature type="compositionally biased region" description="Basic residues" evidence="1">
    <location>
        <begin position="1"/>
        <end position="11"/>
    </location>
</feature>
<organism evidence="2">
    <name type="scientific">viral metagenome</name>
    <dbReference type="NCBI Taxonomy" id="1070528"/>
    <lineage>
        <taxon>unclassified sequences</taxon>
        <taxon>metagenomes</taxon>
        <taxon>organismal metagenomes</taxon>
    </lineage>
</organism>
<protein>
    <recommendedName>
        <fullName evidence="3">Portal protein</fullName>
    </recommendedName>
</protein>
<feature type="compositionally biased region" description="Polar residues" evidence="1">
    <location>
        <begin position="654"/>
        <end position="669"/>
    </location>
</feature>
<sequence>MASRYFKKKRPVGAPKQKTDAPFSEDIQKQLLGVLGDELVVAKRNTEVSTKHFDEYYNMVHCLRVGKENDWESDIYLPEFVSRLLTDIGNFVAQYFSSDDYVESAKHTDDPVDVAEAKASKDLLNYILNRKDSYYYHKLVRLLMFVRPAGCGYIKGGYKQKTENRYMGTKIKSEYARDEMGNVLDEMGGIYEDSFTQRPAFAQIEEEVFEDVVVEDTPTFDVYPNQYVHVSPEYTYSIQDKRYVIFETEKTLDELKENAPLCGYFNLHLLEKLEGDTQSHAEKTYNRKQEKDLPPDPVSPVLVVYERWGLFPAIVEKDMRGNIVSAKPGINKQGEIDDKAENVECIVSYVELPGQGKTEGADAKLYEMIRFQASPHTKRPMVRFSCYIDALKDEGFGDGEVTRELQIAANDMYNLSNYRTKLATTPAFKGKRFSGIPSKITISPEQVIELENLEDLKEVDIKDDIQGSIVHLQTLSSRMDYVMATSPMTMGMAPDNRETATVGSIMDQRASIRIGMKSMTLEKAGFTEFYDMLLALCGDFMLPETLKKILGDSAQFFNPDREDRFKPVSQAIQTEESKKFKIKMWDQLLGRLVSFPNPKTSLVINYIMGQVLELMGGDFKHFKKFMFEEDIKSNFLYMLATGQGRGMMGGGGSTPNMQGGPNPQTNQTGLPMRGQEISSRKLLEGAI</sequence>